<feature type="transmembrane region" description="Helical" evidence="1">
    <location>
        <begin position="12"/>
        <end position="33"/>
    </location>
</feature>
<feature type="transmembrane region" description="Helical" evidence="1">
    <location>
        <begin position="165"/>
        <end position="186"/>
    </location>
</feature>
<feature type="transmembrane region" description="Helical" evidence="1">
    <location>
        <begin position="53"/>
        <end position="75"/>
    </location>
</feature>
<dbReference type="Proteomes" id="UP000248301">
    <property type="component" value="Unassembled WGS sequence"/>
</dbReference>
<dbReference type="InterPro" id="IPR010699">
    <property type="entry name" value="DUF1275"/>
</dbReference>
<organism evidence="2 3">
    <name type="scientific">Gluconacetobacter entanii</name>
    <dbReference type="NCBI Taxonomy" id="108528"/>
    <lineage>
        <taxon>Bacteria</taxon>
        <taxon>Pseudomonadati</taxon>
        <taxon>Pseudomonadota</taxon>
        <taxon>Alphaproteobacteria</taxon>
        <taxon>Acetobacterales</taxon>
        <taxon>Acetobacteraceae</taxon>
        <taxon>Gluconacetobacter</taxon>
    </lineage>
</organism>
<proteinExistence type="predicted"/>
<reference evidence="2 3" key="1">
    <citation type="submission" date="2017-07" db="EMBL/GenBank/DDBJ databases">
        <title>A draft genome sequence of Gluconacetobacter entanii LTH 4560.</title>
        <authorList>
            <person name="Skraban J."/>
            <person name="Cleenwerck I."/>
            <person name="Vandamme P."/>
            <person name="Trcek J."/>
        </authorList>
    </citation>
    <scope>NUCLEOTIDE SEQUENCE [LARGE SCALE GENOMIC DNA]</scope>
    <source>
        <strain evidence="2 3">LTH 4560</strain>
    </source>
</reference>
<protein>
    <submittedName>
        <fullName evidence="2">DUF1275 family protein</fullName>
    </submittedName>
</protein>
<dbReference type="AlphaFoldDB" id="A0A318PT31"/>
<evidence type="ECO:0000256" key="1">
    <source>
        <dbReference type="SAM" id="Phobius"/>
    </source>
</evidence>
<feature type="transmembrane region" description="Helical" evidence="1">
    <location>
        <begin position="87"/>
        <end position="105"/>
    </location>
</feature>
<name>A0A318PT31_9PROT</name>
<dbReference type="Pfam" id="PF06912">
    <property type="entry name" value="DUF1275"/>
    <property type="match status" value="1"/>
</dbReference>
<dbReference type="PANTHER" id="PTHR37314">
    <property type="entry name" value="SLR0142 PROTEIN"/>
    <property type="match status" value="1"/>
</dbReference>
<feature type="transmembrane region" description="Helical" evidence="1">
    <location>
        <begin position="193"/>
        <end position="214"/>
    </location>
</feature>
<evidence type="ECO:0000313" key="2">
    <source>
        <dbReference type="EMBL" id="PYD63580.1"/>
    </source>
</evidence>
<dbReference type="EMBL" id="NKUF01000010">
    <property type="protein sequence ID" value="PYD63580.1"/>
    <property type="molecule type" value="Genomic_DNA"/>
</dbReference>
<dbReference type="PANTHER" id="PTHR37314:SF4">
    <property type="entry name" value="UPF0700 TRANSMEMBRANE PROTEIN YOAK"/>
    <property type="match status" value="1"/>
</dbReference>
<evidence type="ECO:0000313" key="3">
    <source>
        <dbReference type="Proteomes" id="UP000248301"/>
    </source>
</evidence>
<comment type="caution">
    <text evidence="2">The sequence shown here is derived from an EMBL/GenBank/DDBJ whole genome shotgun (WGS) entry which is preliminary data.</text>
</comment>
<dbReference type="OrthoDB" id="7226108at2"/>
<sequence>MNPALYPVLRVATLGLIAGYVDAVGYVELHGIYSAAMTGNSTTFGVSLARHDWGRVASVGTVLGLFFMGALGAAIVRRSLRQWRYEWLWIAALLLLAQFVHWSHAANASSRAETLLLTVAMAMQGEVLSRFSGASVQTIVVTNNIIKFANNIIAYLWGLKDGKWALSPISMLPGLGWGCCIAGAFLSVPARDLTSAFFLFPIPLLIALCFLHTADLQEG</sequence>
<keyword evidence="1" id="KW-1133">Transmembrane helix</keyword>
<dbReference type="RefSeq" id="WP_110913221.1">
    <property type="nucleotide sequence ID" value="NZ_NKUF01000010.1"/>
</dbReference>
<gene>
    <name evidence="2" type="ORF">CFR72_06685</name>
</gene>
<accession>A0A318PT31</accession>
<keyword evidence="1" id="KW-0472">Membrane</keyword>
<keyword evidence="1" id="KW-0812">Transmembrane</keyword>